<organism evidence="1 2">
    <name type="scientific">Sphingomonas melonis</name>
    <dbReference type="NCBI Taxonomy" id="152682"/>
    <lineage>
        <taxon>Bacteria</taxon>
        <taxon>Pseudomonadati</taxon>
        <taxon>Pseudomonadota</taxon>
        <taxon>Alphaproteobacteria</taxon>
        <taxon>Sphingomonadales</taxon>
        <taxon>Sphingomonadaceae</taxon>
        <taxon>Sphingomonas</taxon>
    </lineage>
</organism>
<evidence type="ECO:0000313" key="1">
    <source>
        <dbReference type="EMBL" id="NYD88924.1"/>
    </source>
</evidence>
<proteinExistence type="predicted"/>
<dbReference type="AlphaFoldDB" id="A0A7Y9K1H4"/>
<dbReference type="Proteomes" id="UP000517753">
    <property type="component" value="Unassembled WGS sequence"/>
</dbReference>
<comment type="caution">
    <text evidence="1">The sequence shown here is derived from an EMBL/GenBank/DDBJ whole genome shotgun (WGS) entry which is preliminary data.</text>
</comment>
<accession>A0A7Y9K1H4</accession>
<keyword evidence="2" id="KW-1185">Reference proteome</keyword>
<protein>
    <recommendedName>
        <fullName evidence="3">Glycoside hydrolase family 19 catalytic domain-containing protein</fullName>
    </recommendedName>
</protein>
<name>A0A7Y9K1H4_9SPHN</name>
<dbReference type="SUPFAM" id="SSF53955">
    <property type="entry name" value="Lysozyme-like"/>
    <property type="match status" value="1"/>
</dbReference>
<dbReference type="Gene3D" id="1.10.530.10">
    <property type="match status" value="1"/>
</dbReference>
<gene>
    <name evidence="1" type="ORF">HD841_000693</name>
</gene>
<reference evidence="1 2" key="1">
    <citation type="submission" date="2020-08" db="EMBL/GenBank/DDBJ databases">
        <title>The Agave Microbiome: Exploring the role of microbial communities in plant adaptations to desert environments.</title>
        <authorList>
            <person name="Partida-Martinez L.P."/>
        </authorList>
    </citation>
    <scope>NUCLEOTIDE SEQUENCE [LARGE SCALE GENOMIC DNA]</scope>
    <source>
        <strain evidence="1 2">AS2.3</strain>
    </source>
</reference>
<dbReference type="InterPro" id="IPR023346">
    <property type="entry name" value="Lysozyme-like_dom_sf"/>
</dbReference>
<dbReference type="EMBL" id="JACCBY010000001">
    <property type="protein sequence ID" value="NYD88924.1"/>
    <property type="molecule type" value="Genomic_DNA"/>
</dbReference>
<dbReference type="RefSeq" id="WP_179507461.1">
    <property type="nucleotide sequence ID" value="NZ_JACCBY010000001.1"/>
</dbReference>
<evidence type="ECO:0008006" key="3">
    <source>
        <dbReference type="Google" id="ProtNLM"/>
    </source>
</evidence>
<sequence>MTTAPAPAIAAPRALARPKAFFDRVRPQFANGTISAAQLAGIQCKLNAFGAAGCPIAYVAYGLATSFWETAQTMLPVREMGRGKGRPYGVPGRHGGQIPYGRGDVQLSWADNYDKADVELGLKGALIGNYDLALDPAISARIMVEGMLEGWFTGKRLASYLPPSGPATPAQFTAARRIINGTDRAAQISAIAAVFQDGLSLGGWGPVLPPAPRA</sequence>
<evidence type="ECO:0000313" key="2">
    <source>
        <dbReference type="Proteomes" id="UP000517753"/>
    </source>
</evidence>